<gene>
    <name evidence="5" type="ORF">HD601_002985</name>
</gene>
<name>A0A7W9LLN6_9ACTN</name>
<dbReference type="PANTHER" id="PTHR12526:SF640">
    <property type="entry name" value="COLANIC ACID BIOSYNTHESIS GLYCOSYLTRANSFERASE WCAL-RELATED"/>
    <property type="match status" value="1"/>
</dbReference>
<dbReference type="SUPFAM" id="SSF53756">
    <property type="entry name" value="UDP-Glycosyltransferase/glycogen phosphorylase"/>
    <property type="match status" value="1"/>
</dbReference>
<proteinExistence type="inferred from homology"/>
<dbReference type="RefSeq" id="WP_184823068.1">
    <property type="nucleotide sequence ID" value="NZ_JACHMM010000001.1"/>
</dbReference>
<comment type="caution">
    <text evidence="5">The sequence shown here is derived from an EMBL/GenBank/DDBJ whole genome shotgun (WGS) entry which is preliminary data.</text>
</comment>
<organism evidence="5 6">
    <name type="scientific">Jiangella mangrovi</name>
    <dbReference type="NCBI Taxonomy" id="1524084"/>
    <lineage>
        <taxon>Bacteria</taxon>
        <taxon>Bacillati</taxon>
        <taxon>Actinomycetota</taxon>
        <taxon>Actinomycetes</taxon>
        <taxon>Jiangellales</taxon>
        <taxon>Jiangellaceae</taxon>
        <taxon>Jiangella</taxon>
    </lineage>
</organism>
<keyword evidence="2" id="KW-0328">Glycosyltransferase</keyword>
<feature type="domain" description="Glycosyl transferase family 1" evidence="4">
    <location>
        <begin position="224"/>
        <end position="390"/>
    </location>
</feature>
<dbReference type="Gene3D" id="3.40.50.2000">
    <property type="entry name" value="Glycogen Phosphorylase B"/>
    <property type="match status" value="2"/>
</dbReference>
<evidence type="ECO:0000313" key="5">
    <source>
        <dbReference type="EMBL" id="MBB5788410.1"/>
    </source>
</evidence>
<dbReference type="GO" id="GO:0016757">
    <property type="term" value="F:glycosyltransferase activity"/>
    <property type="evidence" value="ECO:0007669"/>
    <property type="project" value="UniProtKB-KW"/>
</dbReference>
<dbReference type="AlphaFoldDB" id="A0A7W9LLN6"/>
<comment type="similarity">
    <text evidence="1">Belongs to the glycosyltransferase group 1 family. Glycosyltransferase 4 subfamily.</text>
</comment>
<dbReference type="InterPro" id="IPR001296">
    <property type="entry name" value="Glyco_trans_1"/>
</dbReference>
<evidence type="ECO:0000256" key="2">
    <source>
        <dbReference type="ARBA" id="ARBA00022676"/>
    </source>
</evidence>
<dbReference type="PANTHER" id="PTHR12526">
    <property type="entry name" value="GLYCOSYLTRANSFERASE"/>
    <property type="match status" value="1"/>
</dbReference>
<dbReference type="Pfam" id="PF00534">
    <property type="entry name" value="Glycos_transf_1"/>
    <property type="match status" value="1"/>
</dbReference>
<keyword evidence="6" id="KW-1185">Reference proteome</keyword>
<accession>A0A7W9LLN6</accession>
<reference evidence="5 6" key="1">
    <citation type="submission" date="2020-08" db="EMBL/GenBank/DDBJ databases">
        <title>Sequencing the genomes of 1000 actinobacteria strains.</title>
        <authorList>
            <person name="Klenk H.-P."/>
        </authorList>
    </citation>
    <scope>NUCLEOTIDE SEQUENCE [LARGE SCALE GENOMIC DNA]</scope>
    <source>
        <strain evidence="5 6">DSM 102122</strain>
    </source>
</reference>
<evidence type="ECO:0000256" key="1">
    <source>
        <dbReference type="ARBA" id="ARBA00009481"/>
    </source>
</evidence>
<evidence type="ECO:0000259" key="4">
    <source>
        <dbReference type="Pfam" id="PF00534"/>
    </source>
</evidence>
<evidence type="ECO:0000313" key="6">
    <source>
        <dbReference type="Proteomes" id="UP000542813"/>
    </source>
</evidence>
<dbReference type="Proteomes" id="UP000542813">
    <property type="component" value="Unassembled WGS sequence"/>
</dbReference>
<evidence type="ECO:0000256" key="3">
    <source>
        <dbReference type="ARBA" id="ARBA00022679"/>
    </source>
</evidence>
<dbReference type="EMBL" id="JACHMM010000001">
    <property type="protein sequence ID" value="MBB5788410.1"/>
    <property type="molecule type" value="Genomic_DNA"/>
</dbReference>
<keyword evidence="3 5" id="KW-0808">Transferase</keyword>
<sequence length="464" mass="50665">MSERPLSISLYEVPVPTTRSAREMDSLRRAGFEVAAVHQPARAGAVTGLGMEGIPAAVGNKHPLRTALQRKIRRAGEDPLGERQSKLWLTVLEQPTPQLQARSADLNILAYEWVAAAEALVARPAHVYWAADLDALPAAVWAAEVNEGSRLVFDAHELFTELDYLDPAQLGDWDEIARTFIPKADLVLTVCDGIADILSDRYGARRVEVVPNLAVPGDPSPTSIRRELGLPELTPLAVHVGNVPANRRPELAVELLAKSPQLHVAFVGEVRQQQDEKLYELAEPLGVRDRLHFVPPVPGNELVSFLRDADASLIMYSPKTSANLRLAMPNKLFDALAAGLPVVATEGTAAADYVEKEQLGATFADGDATQMAAAVEAVLRDEQMPQRIADRYAEFVWPSNEERLAGLITELARSAEPAEVLEFRPVGTPVPRAPAPSWRANPVGRAKRAVGWRLTKLRKRLAGR</sequence>
<protein>
    <submittedName>
        <fullName evidence="5">Glycosyltransferase involved in cell wall biosynthesis</fullName>
    </submittedName>
</protein>